<name>L0A1S8_DEIPD</name>
<dbReference type="PATRIC" id="fig|937777.3.peg.1902"/>
<dbReference type="HOGENOM" id="CLU_1265220_0_0_0"/>
<dbReference type="AlphaFoldDB" id="L0A1S8"/>
<dbReference type="EMBL" id="CP003382">
    <property type="protein sequence ID" value="AFZ67409.1"/>
    <property type="molecule type" value="Genomic_DNA"/>
</dbReference>
<sequence>MFRDRLAKVTDFLLTQQENLEKNERAYKLQGAEMTRAHLQSFLDGSLAGKVNVQQGLNLLYWQTVDDLNRMANERPDVFREALTQLWNLPGDLKRADAFWSALDSALEVLPAEQRQHFNGFGTRASVVSYFLFLTDPTGHPFYRPNFAGRAVEWLYDKRDGLDRRSLGSFLTDFVGRCRYLHREFSDARVPLRDMLDMQGALYIISTQYLPDARRRKK</sequence>
<dbReference type="KEGG" id="dpd:Deipe_1901"/>
<dbReference type="RefSeq" id="WP_015235714.1">
    <property type="nucleotide sequence ID" value="NC_019793.1"/>
</dbReference>
<keyword evidence="2" id="KW-1185">Reference proteome</keyword>
<dbReference type="OrthoDB" id="63492at2"/>
<organism evidence="1 2">
    <name type="scientific">Deinococcus peraridilitoris (strain DSM 19664 / LMG 22246 / CIP 109416 / KR-200)</name>
    <dbReference type="NCBI Taxonomy" id="937777"/>
    <lineage>
        <taxon>Bacteria</taxon>
        <taxon>Thermotogati</taxon>
        <taxon>Deinococcota</taxon>
        <taxon>Deinococci</taxon>
        <taxon>Deinococcales</taxon>
        <taxon>Deinococcaceae</taxon>
        <taxon>Deinococcus</taxon>
    </lineage>
</organism>
<gene>
    <name evidence="1" type="ordered locus">Deipe_1901</name>
</gene>
<reference evidence="2" key="1">
    <citation type="submission" date="2012-03" db="EMBL/GenBank/DDBJ databases">
        <title>Complete sequence of chromosome of Deinococcus peraridilitoris DSM 19664.</title>
        <authorList>
            <person name="Lucas S."/>
            <person name="Copeland A."/>
            <person name="Lapidus A."/>
            <person name="Glavina del Rio T."/>
            <person name="Dalin E."/>
            <person name="Tice H."/>
            <person name="Bruce D."/>
            <person name="Goodwin L."/>
            <person name="Pitluck S."/>
            <person name="Peters L."/>
            <person name="Mikhailova N."/>
            <person name="Lu M."/>
            <person name="Kyrpides N."/>
            <person name="Mavromatis K."/>
            <person name="Ivanova N."/>
            <person name="Brettin T."/>
            <person name="Detter J.C."/>
            <person name="Han C."/>
            <person name="Larimer F."/>
            <person name="Land M."/>
            <person name="Hauser L."/>
            <person name="Markowitz V."/>
            <person name="Cheng J.-F."/>
            <person name="Hugenholtz P."/>
            <person name="Woyke T."/>
            <person name="Wu D."/>
            <person name="Pukall R."/>
            <person name="Steenblock K."/>
            <person name="Brambilla E."/>
            <person name="Klenk H.-P."/>
            <person name="Eisen J.A."/>
        </authorList>
    </citation>
    <scope>NUCLEOTIDE SEQUENCE [LARGE SCALE GENOMIC DNA]</scope>
    <source>
        <strain evidence="2">DSM 19664 / LMG 22246 / CIP 109416 / KR-200</strain>
    </source>
</reference>
<dbReference type="Proteomes" id="UP000010467">
    <property type="component" value="Chromosome"/>
</dbReference>
<proteinExistence type="predicted"/>
<evidence type="ECO:0000313" key="1">
    <source>
        <dbReference type="EMBL" id="AFZ67409.1"/>
    </source>
</evidence>
<evidence type="ECO:0000313" key="2">
    <source>
        <dbReference type="Proteomes" id="UP000010467"/>
    </source>
</evidence>
<dbReference type="STRING" id="937777.Deipe_1901"/>
<protein>
    <submittedName>
        <fullName evidence="1">Uncharacterized protein</fullName>
    </submittedName>
</protein>
<accession>L0A1S8</accession>